<protein>
    <submittedName>
        <fullName evidence="4">FecR domain-containing protein</fullName>
    </submittedName>
</protein>
<evidence type="ECO:0000313" key="5">
    <source>
        <dbReference type="Proteomes" id="UP001165444"/>
    </source>
</evidence>
<gene>
    <name evidence="4" type="ORF">MUN53_17240</name>
</gene>
<dbReference type="Pfam" id="PF04773">
    <property type="entry name" value="FecR"/>
    <property type="match status" value="1"/>
</dbReference>
<dbReference type="Gene3D" id="2.60.120.1440">
    <property type="match status" value="1"/>
</dbReference>
<dbReference type="EMBL" id="JAKZMM010000073">
    <property type="protein sequence ID" value="MCJ2382333.1"/>
    <property type="molecule type" value="Genomic_DNA"/>
</dbReference>
<reference evidence="4 5" key="1">
    <citation type="submission" date="2022-03" db="EMBL/GenBank/DDBJ databases">
        <title>Parabacteroides sp. nov. isolated from swine feces.</title>
        <authorList>
            <person name="Bak J.E."/>
        </authorList>
    </citation>
    <scope>NUCLEOTIDE SEQUENCE [LARGE SCALE GENOMIC DNA]</scope>
    <source>
        <strain evidence="4 5">AGMB00274</strain>
    </source>
</reference>
<keyword evidence="1" id="KW-0812">Transmembrane</keyword>
<feature type="domain" description="Protein FecR C-terminal" evidence="3">
    <location>
        <begin position="328"/>
        <end position="393"/>
    </location>
</feature>
<dbReference type="InterPro" id="IPR012373">
    <property type="entry name" value="Ferrdict_sens_TM"/>
</dbReference>
<sequence>MRQNIIRKTEDELIHDKTFILWCLFPTQELNEFYQDYLKLYPEDEALLLSARNKVRKLRLSTRGTAMTSIEHDVLKNRIQQGIAKRQKRQLFLRISYLAAACILLLILVNLFQQAGISENEMETMPLTAESLQLDQQQTEVELQLANEQTMQVPNNTEIRVDAKGQIQIENKAIHSIAQATPSVAVSQENTLRVPRGRRSFLILPDSSKVWVNAGTILRFPQQFQTDNRTIHVNGEIYLEVKKDPTRPFFVKTSQMDIRVLGTSFCVTAYQEEEAQSVVLKEGLVAVNDRNGTEQKITPDEMLVLSQDQMTVKEVDPYNYISWIDGILQFKERNLGQILDQLSRYYRITFNCPEELESFKCSGKLVLFDDIHQVLNTLKTSLPISYQEKDEVIDIYPTQE</sequence>
<keyword evidence="1" id="KW-1133">Transmembrane helix</keyword>
<evidence type="ECO:0000313" key="4">
    <source>
        <dbReference type="EMBL" id="MCJ2382333.1"/>
    </source>
</evidence>
<feature type="transmembrane region" description="Helical" evidence="1">
    <location>
        <begin position="91"/>
        <end position="112"/>
    </location>
</feature>
<organism evidence="4 5">
    <name type="scientific">Parabacteroides faecalis</name>
    <dbReference type="NCBI Taxonomy" id="2924040"/>
    <lineage>
        <taxon>Bacteria</taxon>
        <taxon>Pseudomonadati</taxon>
        <taxon>Bacteroidota</taxon>
        <taxon>Bacteroidia</taxon>
        <taxon>Bacteroidales</taxon>
        <taxon>Tannerellaceae</taxon>
        <taxon>Parabacteroides</taxon>
    </lineage>
</organism>
<evidence type="ECO:0000259" key="3">
    <source>
        <dbReference type="Pfam" id="PF16344"/>
    </source>
</evidence>
<dbReference type="InterPro" id="IPR032508">
    <property type="entry name" value="FecR_C"/>
</dbReference>
<accession>A0ABT0C5P8</accession>
<feature type="domain" description="FecR protein" evidence="2">
    <location>
        <begin position="191"/>
        <end position="285"/>
    </location>
</feature>
<dbReference type="PANTHER" id="PTHR30273">
    <property type="entry name" value="PERIPLASMIC SIGNAL SENSOR AND SIGMA FACTOR ACTIVATOR FECR-RELATED"/>
    <property type="match status" value="1"/>
</dbReference>
<keyword evidence="5" id="KW-1185">Reference proteome</keyword>
<comment type="caution">
    <text evidence="4">The sequence shown here is derived from an EMBL/GenBank/DDBJ whole genome shotgun (WGS) entry which is preliminary data.</text>
</comment>
<evidence type="ECO:0000259" key="2">
    <source>
        <dbReference type="Pfam" id="PF04773"/>
    </source>
</evidence>
<dbReference type="RefSeq" id="WP_243326629.1">
    <property type="nucleotide sequence ID" value="NZ_JAKZMM010000073.1"/>
</dbReference>
<dbReference type="InterPro" id="IPR006860">
    <property type="entry name" value="FecR"/>
</dbReference>
<dbReference type="Proteomes" id="UP001165444">
    <property type="component" value="Unassembled WGS sequence"/>
</dbReference>
<keyword evidence="1" id="KW-0472">Membrane</keyword>
<evidence type="ECO:0000256" key="1">
    <source>
        <dbReference type="SAM" id="Phobius"/>
    </source>
</evidence>
<name>A0ABT0C5P8_9BACT</name>
<dbReference type="Gene3D" id="3.55.50.30">
    <property type="match status" value="1"/>
</dbReference>
<proteinExistence type="predicted"/>
<dbReference type="Pfam" id="PF16344">
    <property type="entry name" value="FecR_C"/>
    <property type="match status" value="1"/>
</dbReference>
<dbReference type="PANTHER" id="PTHR30273:SF2">
    <property type="entry name" value="PROTEIN FECR"/>
    <property type="match status" value="1"/>
</dbReference>